<evidence type="ECO:0000313" key="5">
    <source>
        <dbReference type="Proteomes" id="UP000005459"/>
    </source>
</evidence>
<reference evidence="4 5" key="1">
    <citation type="submission" date="2011-06" db="EMBL/GenBank/DDBJ databases">
        <title>The draft genome of Thiocapsa marina 5811.</title>
        <authorList>
            <consortium name="US DOE Joint Genome Institute (JGI-PGF)"/>
            <person name="Lucas S."/>
            <person name="Han J."/>
            <person name="Cheng J.-F."/>
            <person name="Goodwin L."/>
            <person name="Pitluck S."/>
            <person name="Peters L."/>
            <person name="Land M.L."/>
            <person name="Hauser L."/>
            <person name="Vogl K."/>
            <person name="Liu Z."/>
            <person name="Imhoff J."/>
            <person name="Thiel V."/>
            <person name="Frigaard N.-U."/>
            <person name="Bryant D."/>
            <person name="Woyke T.J."/>
        </authorList>
    </citation>
    <scope>NUCLEOTIDE SEQUENCE [LARGE SCALE GENOMIC DNA]</scope>
    <source>
        <strain evidence="4 5">5811</strain>
    </source>
</reference>
<protein>
    <submittedName>
        <fullName evidence="4">Uncharacterized protein</fullName>
    </submittedName>
</protein>
<feature type="chain" id="PRO_5003387608" evidence="3">
    <location>
        <begin position="23"/>
        <end position="231"/>
    </location>
</feature>
<dbReference type="STRING" id="768671.ThimaDRAFT_1208"/>
<keyword evidence="1" id="KW-0175">Coiled coil</keyword>
<evidence type="ECO:0000313" key="4">
    <source>
        <dbReference type="EMBL" id="EGV19762.1"/>
    </source>
</evidence>
<feature type="region of interest" description="Disordered" evidence="2">
    <location>
        <begin position="203"/>
        <end position="231"/>
    </location>
</feature>
<keyword evidence="3" id="KW-0732">Signal</keyword>
<evidence type="ECO:0000256" key="3">
    <source>
        <dbReference type="SAM" id="SignalP"/>
    </source>
</evidence>
<feature type="compositionally biased region" description="Low complexity" evidence="2">
    <location>
        <begin position="215"/>
        <end position="231"/>
    </location>
</feature>
<dbReference type="Proteomes" id="UP000005459">
    <property type="component" value="Unassembled WGS sequence"/>
</dbReference>
<dbReference type="eggNOG" id="ENOG5030JJK">
    <property type="taxonomic scope" value="Bacteria"/>
</dbReference>
<dbReference type="AlphaFoldDB" id="F9U7Y2"/>
<proteinExistence type="predicted"/>
<keyword evidence="5" id="KW-1185">Reference proteome</keyword>
<dbReference type="RefSeq" id="WP_007192085.1">
    <property type="nucleotide sequence ID" value="NZ_AFWV01000003.1"/>
</dbReference>
<organism evidence="4 5">
    <name type="scientific">Thiocapsa marina 5811</name>
    <dbReference type="NCBI Taxonomy" id="768671"/>
    <lineage>
        <taxon>Bacteria</taxon>
        <taxon>Pseudomonadati</taxon>
        <taxon>Pseudomonadota</taxon>
        <taxon>Gammaproteobacteria</taxon>
        <taxon>Chromatiales</taxon>
        <taxon>Chromatiaceae</taxon>
        <taxon>Thiocapsa</taxon>
    </lineage>
</organism>
<accession>F9U7Y2</accession>
<feature type="signal peptide" evidence="3">
    <location>
        <begin position="1"/>
        <end position="22"/>
    </location>
</feature>
<evidence type="ECO:0000256" key="1">
    <source>
        <dbReference type="SAM" id="Coils"/>
    </source>
</evidence>
<dbReference type="OrthoDB" id="5766792at2"/>
<evidence type="ECO:0000256" key="2">
    <source>
        <dbReference type="SAM" id="MobiDB-lite"/>
    </source>
</evidence>
<sequence length="231" mass="25416">MSKLVQAASLIALAAAASSAGAWCNAPVAPIMTPEMAEQQMQAISARHEAMVEQQNKAIEQAMEAHRQMMEQRAADFARMPSGIEAGFPQMPPVPEFAQYPAMPEMPAMPEFGQIPAMPEMPAMPEFGQIPAMPEMPAMPEFGQIPAMPEFVKTRMDEMDAHRAKVQQEIQERRAAFKAESEQRRAEHPRAMERTHMAAYAPHMRPSNMGSQDCAPTQTQGTEQQAAAPAQ</sequence>
<feature type="coiled-coil region" evidence="1">
    <location>
        <begin position="45"/>
        <end position="72"/>
    </location>
</feature>
<name>F9U7Y2_9GAMM</name>
<dbReference type="EMBL" id="AFWV01000003">
    <property type="protein sequence ID" value="EGV19762.1"/>
    <property type="molecule type" value="Genomic_DNA"/>
</dbReference>
<gene>
    <name evidence="4" type="ORF">ThimaDRAFT_1208</name>
</gene>